<accession>A0A0K1PEY9</accession>
<keyword evidence="5" id="KW-0804">Transcription</keyword>
<dbReference type="InterPro" id="IPR001867">
    <property type="entry name" value="OmpR/PhoB-type_DNA-bd"/>
</dbReference>
<keyword evidence="3" id="KW-0805">Transcription regulation</keyword>
<feature type="DNA-binding region" description="OmpR/PhoB-type" evidence="7">
    <location>
        <begin position="129"/>
        <end position="225"/>
    </location>
</feature>
<dbReference type="Gene3D" id="1.10.10.10">
    <property type="entry name" value="Winged helix-like DNA-binding domain superfamily/Winged helix DNA-binding domain"/>
    <property type="match status" value="1"/>
</dbReference>
<dbReference type="InterPro" id="IPR001789">
    <property type="entry name" value="Sig_transdc_resp-reg_receiver"/>
</dbReference>
<evidence type="ECO:0000256" key="4">
    <source>
        <dbReference type="ARBA" id="ARBA00023125"/>
    </source>
</evidence>
<dbReference type="EMBL" id="CP012332">
    <property type="protein sequence ID" value="AKU92072.1"/>
    <property type="molecule type" value="Genomic_DNA"/>
</dbReference>
<keyword evidence="11" id="KW-1185">Reference proteome</keyword>
<dbReference type="GO" id="GO:0005829">
    <property type="term" value="C:cytosol"/>
    <property type="evidence" value="ECO:0007669"/>
    <property type="project" value="TreeGrafter"/>
</dbReference>
<dbReference type="CDD" id="cd00383">
    <property type="entry name" value="trans_reg_C"/>
    <property type="match status" value="1"/>
</dbReference>
<dbReference type="SMART" id="SM00448">
    <property type="entry name" value="REC"/>
    <property type="match status" value="1"/>
</dbReference>
<dbReference type="InterPro" id="IPR011006">
    <property type="entry name" value="CheY-like_superfamily"/>
</dbReference>
<dbReference type="InterPro" id="IPR016032">
    <property type="entry name" value="Sig_transdc_resp-reg_C-effctor"/>
</dbReference>
<evidence type="ECO:0000313" key="11">
    <source>
        <dbReference type="Proteomes" id="UP000055590"/>
    </source>
</evidence>
<evidence type="ECO:0000259" key="8">
    <source>
        <dbReference type="PROSITE" id="PS50110"/>
    </source>
</evidence>
<dbReference type="PANTHER" id="PTHR48111:SF21">
    <property type="entry name" value="DNA-BINDING DUAL MASTER TRANSCRIPTIONAL REGULATOR RPAA"/>
    <property type="match status" value="1"/>
</dbReference>
<dbReference type="Pfam" id="PF00486">
    <property type="entry name" value="Trans_reg_C"/>
    <property type="match status" value="1"/>
</dbReference>
<dbReference type="PROSITE" id="PS50110">
    <property type="entry name" value="RESPONSE_REGULATORY"/>
    <property type="match status" value="1"/>
</dbReference>
<keyword evidence="1 6" id="KW-0597">Phosphoprotein</keyword>
<dbReference type="SMART" id="SM00862">
    <property type="entry name" value="Trans_reg_C"/>
    <property type="match status" value="1"/>
</dbReference>
<dbReference type="PROSITE" id="PS51755">
    <property type="entry name" value="OMPR_PHOB"/>
    <property type="match status" value="1"/>
</dbReference>
<evidence type="ECO:0000256" key="3">
    <source>
        <dbReference type="ARBA" id="ARBA00023015"/>
    </source>
</evidence>
<dbReference type="SUPFAM" id="SSF52172">
    <property type="entry name" value="CheY-like"/>
    <property type="match status" value="1"/>
</dbReference>
<dbReference type="GO" id="GO:0032993">
    <property type="term" value="C:protein-DNA complex"/>
    <property type="evidence" value="ECO:0007669"/>
    <property type="project" value="TreeGrafter"/>
</dbReference>
<dbReference type="KEGG" id="vin:AKJ08_2459"/>
<keyword evidence="2" id="KW-0902">Two-component regulatory system</keyword>
<dbReference type="PATRIC" id="fig|1391653.3.peg.2561"/>
<dbReference type="Pfam" id="PF00072">
    <property type="entry name" value="Response_reg"/>
    <property type="match status" value="1"/>
</dbReference>
<proteinExistence type="predicted"/>
<name>A0A0K1PEY9_9BACT</name>
<dbReference type="PANTHER" id="PTHR48111">
    <property type="entry name" value="REGULATOR OF RPOS"/>
    <property type="match status" value="1"/>
</dbReference>
<dbReference type="STRING" id="1391653.AKJ08_2459"/>
<reference evidence="10 11" key="1">
    <citation type="submission" date="2015-08" db="EMBL/GenBank/DDBJ databases">
        <authorList>
            <person name="Babu N.S."/>
            <person name="Beckwith C.J."/>
            <person name="Beseler K.G."/>
            <person name="Brison A."/>
            <person name="Carone J.V."/>
            <person name="Caskin T.P."/>
            <person name="Diamond M."/>
            <person name="Durham M.E."/>
            <person name="Foxe J.M."/>
            <person name="Go M."/>
            <person name="Henderson B.A."/>
            <person name="Jones I.B."/>
            <person name="McGettigan J.A."/>
            <person name="Micheletti S.J."/>
            <person name="Nasrallah M.E."/>
            <person name="Ortiz D."/>
            <person name="Piller C.R."/>
            <person name="Privatt S.R."/>
            <person name="Schneider S.L."/>
            <person name="Sharp S."/>
            <person name="Smith T.C."/>
            <person name="Stanton J.D."/>
            <person name="Ullery H.E."/>
            <person name="Wilson R.J."/>
            <person name="Serrano M.G."/>
            <person name="Buck G."/>
            <person name="Lee V."/>
            <person name="Wang Y."/>
            <person name="Carvalho R."/>
            <person name="Voegtly L."/>
            <person name="Shi R."/>
            <person name="Duckworth R."/>
            <person name="Johnson A."/>
            <person name="Loviza R."/>
            <person name="Walstead R."/>
            <person name="Shah Z."/>
            <person name="Kiflezghi M."/>
            <person name="Wade K."/>
            <person name="Ball S.L."/>
            <person name="Bradley K.W."/>
            <person name="Asai D.J."/>
            <person name="Bowman C.A."/>
            <person name="Russell D.A."/>
            <person name="Pope W.H."/>
            <person name="Jacobs-Sera D."/>
            <person name="Hendrix R.W."/>
            <person name="Hatfull G.F."/>
        </authorList>
    </citation>
    <scope>NUCLEOTIDE SEQUENCE [LARGE SCALE GENOMIC DNA]</scope>
    <source>
        <strain evidence="10 11">DSM 27710</strain>
    </source>
</reference>
<evidence type="ECO:0000256" key="7">
    <source>
        <dbReference type="PROSITE-ProRule" id="PRU01091"/>
    </source>
</evidence>
<feature type="modified residue" description="4-aspartylphosphate" evidence="6">
    <location>
        <position position="52"/>
    </location>
</feature>
<feature type="domain" description="OmpR/PhoB-type" evidence="9">
    <location>
        <begin position="129"/>
        <end position="225"/>
    </location>
</feature>
<evidence type="ECO:0000256" key="6">
    <source>
        <dbReference type="PROSITE-ProRule" id="PRU00169"/>
    </source>
</evidence>
<dbReference type="Gene3D" id="6.10.250.690">
    <property type="match status" value="1"/>
</dbReference>
<dbReference type="GO" id="GO:0000156">
    <property type="term" value="F:phosphorelay response regulator activity"/>
    <property type="evidence" value="ECO:0007669"/>
    <property type="project" value="TreeGrafter"/>
</dbReference>
<dbReference type="Proteomes" id="UP000055590">
    <property type="component" value="Chromosome"/>
</dbReference>
<evidence type="ECO:0000256" key="1">
    <source>
        <dbReference type="ARBA" id="ARBA00022553"/>
    </source>
</evidence>
<keyword evidence="4 7" id="KW-0238">DNA-binding</keyword>
<gene>
    <name evidence="10" type="ORF">AKJ08_2459</name>
</gene>
<dbReference type="InterPro" id="IPR039420">
    <property type="entry name" value="WalR-like"/>
</dbReference>
<dbReference type="Gene3D" id="3.40.50.2300">
    <property type="match status" value="1"/>
</dbReference>
<dbReference type="RefSeq" id="WP_050726292.1">
    <property type="nucleotide sequence ID" value="NZ_CP012332.1"/>
</dbReference>
<evidence type="ECO:0000256" key="2">
    <source>
        <dbReference type="ARBA" id="ARBA00023012"/>
    </source>
</evidence>
<dbReference type="SUPFAM" id="SSF46894">
    <property type="entry name" value="C-terminal effector domain of the bipartite response regulators"/>
    <property type="match status" value="1"/>
</dbReference>
<sequence>MAKLLIVEDEADLRDLLSYNLRAAGHEVALAASASEGLEQVRRWRPELILLDLMLPDLPGTELCRRVKGDPSTAATRVVMLTARGEEIDRVVGFELGADDYVSKPFSLRELVLRVNAVLRRGQPAAKEDSAVVVGPLTVDLPRHRVTVSGEEAALTALEFRLLWTLLSRKGRVQTRERLLEDVWEMSPDVTTRTVDTHVKRLREKLGAAGALVETVRGVGYRFAEESSDAA</sequence>
<feature type="domain" description="Response regulatory" evidence="8">
    <location>
        <begin position="3"/>
        <end position="119"/>
    </location>
</feature>
<evidence type="ECO:0000259" key="9">
    <source>
        <dbReference type="PROSITE" id="PS51755"/>
    </source>
</evidence>
<dbReference type="GO" id="GO:0000976">
    <property type="term" value="F:transcription cis-regulatory region binding"/>
    <property type="evidence" value="ECO:0007669"/>
    <property type="project" value="TreeGrafter"/>
</dbReference>
<dbReference type="AlphaFoldDB" id="A0A0K1PEY9"/>
<evidence type="ECO:0000256" key="5">
    <source>
        <dbReference type="ARBA" id="ARBA00023163"/>
    </source>
</evidence>
<evidence type="ECO:0000313" key="10">
    <source>
        <dbReference type="EMBL" id="AKU92072.1"/>
    </source>
</evidence>
<dbReference type="GO" id="GO:0006355">
    <property type="term" value="P:regulation of DNA-templated transcription"/>
    <property type="evidence" value="ECO:0007669"/>
    <property type="project" value="InterPro"/>
</dbReference>
<protein>
    <submittedName>
        <fullName evidence="10">Phosphate regulon transcriptional regulatory protein PhoB (SphR)</fullName>
    </submittedName>
</protein>
<dbReference type="OrthoDB" id="9793321at2"/>
<organism evidence="10 11">
    <name type="scientific">Vulgatibacter incomptus</name>
    <dbReference type="NCBI Taxonomy" id="1391653"/>
    <lineage>
        <taxon>Bacteria</taxon>
        <taxon>Pseudomonadati</taxon>
        <taxon>Myxococcota</taxon>
        <taxon>Myxococcia</taxon>
        <taxon>Myxococcales</taxon>
        <taxon>Cystobacterineae</taxon>
        <taxon>Vulgatibacteraceae</taxon>
        <taxon>Vulgatibacter</taxon>
    </lineage>
</organism>
<dbReference type="InterPro" id="IPR036388">
    <property type="entry name" value="WH-like_DNA-bd_sf"/>
</dbReference>